<reference evidence="2 3" key="1">
    <citation type="journal article" date="2007" name="Nature">
        <title>Evolution of genes and genomes on the Drosophila phylogeny.</title>
        <authorList>
            <consortium name="Drosophila 12 Genomes Consortium"/>
            <person name="Clark A.G."/>
            <person name="Eisen M.B."/>
            <person name="Smith D.R."/>
            <person name="Bergman C.M."/>
            <person name="Oliver B."/>
            <person name="Markow T.A."/>
            <person name="Kaufman T.C."/>
            <person name="Kellis M."/>
            <person name="Gelbart W."/>
            <person name="Iyer V.N."/>
            <person name="Pollard D.A."/>
            <person name="Sackton T.B."/>
            <person name="Larracuente A.M."/>
            <person name="Singh N.D."/>
            <person name="Abad J.P."/>
            <person name="Abt D.N."/>
            <person name="Adryan B."/>
            <person name="Aguade M."/>
            <person name="Akashi H."/>
            <person name="Anderson W.W."/>
            <person name="Aquadro C.F."/>
            <person name="Ardell D.H."/>
            <person name="Arguello R."/>
            <person name="Artieri C.G."/>
            <person name="Barbash D.A."/>
            <person name="Barker D."/>
            <person name="Barsanti P."/>
            <person name="Batterham P."/>
            <person name="Batzoglou S."/>
            <person name="Begun D."/>
            <person name="Bhutkar A."/>
            <person name="Blanco E."/>
            <person name="Bosak S.A."/>
            <person name="Bradley R.K."/>
            <person name="Brand A.D."/>
            <person name="Brent M.R."/>
            <person name="Brooks A.N."/>
            <person name="Brown R.H."/>
            <person name="Butlin R.K."/>
            <person name="Caggese C."/>
            <person name="Calvi B.R."/>
            <person name="Bernardo de Carvalho A."/>
            <person name="Caspi A."/>
            <person name="Castrezana S."/>
            <person name="Celniker S.E."/>
            <person name="Chang J.L."/>
            <person name="Chapple C."/>
            <person name="Chatterji S."/>
            <person name="Chinwalla A."/>
            <person name="Civetta A."/>
            <person name="Clifton S.W."/>
            <person name="Comeron J.M."/>
            <person name="Costello J.C."/>
            <person name="Coyne J.A."/>
            <person name="Daub J."/>
            <person name="David R.G."/>
            <person name="Delcher A.L."/>
            <person name="Delehaunty K."/>
            <person name="Do C.B."/>
            <person name="Ebling H."/>
            <person name="Edwards K."/>
            <person name="Eickbush T."/>
            <person name="Evans J.D."/>
            <person name="Filipski A."/>
            <person name="Findeiss S."/>
            <person name="Freyhult E."/>
            <person name="Fulton L."/>
            <person name="Fulton R."/>
            <person name="Garcia A.C."/>
            <person name="Gardiner A."/>
            <person name="Garfield D.A."/>
            <person name="Garvin B.E."/>
            <person name="Gibson G."/>
            <person name="Gilbert D."/>
            <person name="Gnerre S."/>
            <person name="Godfrey J."/>
            <person name="Good R."/>
            <person name="Gotea V."/>
            <person name="Gravely B."/>
            <person name="Greenberg A.J."/>
            <person name="Griffiths-Jones S."/>
            <person name="Gross S."/>
            <person name="Guigo R."/>
            <person name="Gustafson E.A."/>
            <person name="Haerty W."/>
            <person name="Hahn M.W."/>
            <person name="Halligan D.L."/>
            <person name="Halpern A.L."/>
            <person name="Halter G.M."/>
            <person name="Han M.V."/>
            <person name="Heger A."/>
            <person name="Hillier L."/>
            <person name="Hinrichs A.S."/>
            <person name="Holmes I."/>
            <person name="Hoskins R.A."/>
            <person name="Hubisz M.J."/>
            <person name="Hultmark D."/>
            <person name="Huntley M.A."/>
            <person name="Jaffe D.B."/>
            <person name="Jagadeeshan S."/>
            <person name="Jeck W.R."/>
            <person name="Johnson J."/>
            <person name="Jones C.D."/>
            <person name="Jordan W.C."/>
            <person name="Karpen G.H."/>
            <person name="Kataoka E."/>
            <person name="Keightley P.D."/>
            <person name="Kheradpour P."/>
            <person name="Kirkness E.F."/>
            <person name="Koerich L.B."/>
            <person name="Kristiansen K."/>
            <person name="Kudrna D."/>
            <person name="Kulathinal R.J."/>
            <person name="Kumar S."/>
            <person name="Kwok R."/>
            <person name="Lander E."/>
            <person name="Langley C.H."/>
            <person name="Lapoint R."/>
            <person name="Lazzaro B.P."/>
            <person name="Lee S.J."/>
            <person name="Levesque L."/>
            <person name="Li R."/>
            <person name="Lin C.F."/>
            <person name="Lin M.F."/>
            <person name="Lindblad-Toh K."/>
            <person name="Llopart A."/>
            <person name="Long M."/>
            <person name="Low L."/>
            <person name="Lozovsky E."/>
            <person name="Lu J."/>
            <person name="Luo M."/>
            <person name="Machado C.A."/>
            <person name="Makalowski W."/>
            <person name="Marzo M."/>
            <person name="Matsuda M."/>
            <person name="Matzkin L."/>
            <person name="McAllister B."/>
            <person name="McBride C.S."/>
            <person name="McKernan B."/>
            <person name="McKernan K."/>
            <person name="Mendez-Lago M."/>
            <person name="Minx P."/>
            <person name="Mollenhauer M.U."/>
            <person name="Montooth K."/>
            <person name="Mount S.M."/>
            <person name="Mu X."/>
            <person name="Myers E."/>
            <person name="Negre B."/>
            <person name="Newfeld S."/>
            <person name="Nielsen R."/>
            <person name="Noor M.A."/>
            <person name="O'Grady P."/>
            <person name="Pachter L."/>
            <person name="Papaceit M."/>
            <person name="Parisi M.J."/>
            <person name="Parisi M."/>
            <person name="Parts L."/>
            <person name="Pedersen J.S."/>
            <person name="Pesole G."/>
            <person name="Phillippy A.M."/>
            <person name="Ponting C.P."/>
            <person name="Pop M."/>
            <person name="Porcelli D."/>
            <person name="Powell J.R."/>
            <person name="Prohaska S."/>
            <person name="Pruitt K."/>
            <person name="Puig M."/>
            <person name="Quesneville H."/>
            <person name="Ram K.R."/>
            <person name="Rand D."/>
            <person name="Rasmussen M.D."/>
            <person name="Reed L.K."/>
            <person name="Reenan R."/>
            <person name="Reily A."/>
            <person name="Remington K.A."/>
            <person name="Rieger T.T."/>
            <person name="Ritchie M.G."/>
            <person name="Robin C."/>
            <person name="Rogers Y.H."/>
            <person name="Rohde C."/>
            <person name="Rozas J."/>
            <person name="Rubenfield M.J."/>
            <person name="Ruiz A."/>
            <person name="Russo S."/>
            <person name="Salzberg S.L."/>
            <person name="Sanchez-Gracia A."/>
            <person name="Saranga D.J."/>
            <person name="Sato H."/>
            <person name="Schaeffer S.W."/>
            <person name="Schatz M.C."/>
            <person name="Schlenke T."/>
            <person name="Schwartz R."/>
            <person name="Segarra C."/>
            <person name="Singh R.S."/>
            <person name="Sirot L."/>
            <person name="Sirota M."/>
            <person name="Sisneros N.B."/>
            <person name="Smith C.D."/>
            <person name="Smith T.F."/>
            <person name="Spieth J."/>
            <person name="Stage D.E."/>
            <person name="Stark A."/>
            <person name="Stephan W."/>
            <person name="Strausberg R.L."/>
            <person name="Strempel S."/>
            <person name="Sturgill D."/>
            <person name="Sutton G."/>
            <person name="Sutton G.G."/>
            <person name="Tao W."/>
            <person name="Teichmann S."/>
            <person name="Tobari Y.N."/>
            <person name="Tomimura Y."/>
            <person name="Tsolas J.M."/>
            <person name="Valente V.L."/>
            <person name="Venter E."/>
            <person name="Venter J.C."/>
            <person name="Vicario S."/>
            <person name="Vieira F.G."/>
            <person name="Vilella A.J."/>
            <person name="Villasante A."/>
            <person name="Walenz B."/>
            <person name="Wang J."/>
            <person name="Wasserman M."/>
            <person name="Watts T."/>
            <person name="Wilson D."/>
            <person name="Wilson R.K."/>
            <person name="Wing R.A."/>
            <person name="Wolfner M.F."/>
            <person name="Wong A."/>
            <person name="Wong G.K."/>
            <person name="Wu C.I."/>
            <person name="Wu G."/>
            <person name="Yamamoto D."/>
            <person name="Yang H.P."/>
            <person name="Yang S.P."/>
            <person name="Yorke J.A."/>
            <person name="Yoshida K."/>
            <person name="Zdobnov E."/>
            <person name="Zhang P."/>
            <person name="Zhang Y."/>
            <person name="Zimin A.V."/>
            <person name="Baldwin J."/>
            <person name="Abdouelleil A."/>
            <person name="Abdulkadir J."/>
            <person name="Abebe A."/>
            <person name="Abera B."/>
            <person name="Abreu J."/>
            <person name="Acer S.C."/>
            <person name="Aftuck L."/>
            <person name="Alexander A."/>
            <person name="An P."/>
            <person name="Anderson E."/>
            <person name="Anderson S."/>
            <person name="Arachi H."/>
            <person name="Azer M."/>
            <person name="Bachantsang P."/>
            <person name="Barry A."/>
            <person name="Bayul T."/>
            <person name="Berlin A."/>
            <person name="Bessette D."/>
            <person name="Bloom T."/>
            <person name="Blye J."/>
            <person name="Boguslavskiy L."/>
            <person name="Bonnet C."/>
            <person name="Boukhgalter B."/>
            <person name="Bourzgui I."/>
            <person name="Brown A."/>
            <person name="Cahill P."/>
            <person name="Channer S."/>
            <person name="Cheshatsang Y."/>
            <person name="Chuda L."/>
            <person name="Citroen M."/>
            <person name="Collymore A."/>
            <person name="Cooke P."/>
            <person name="Costello M."/>
            <person name="D'Aco K."/>
            <person name="Daza R."/>
            <person name="De Haan G."/>
            <person name="DeGray S."/>
            <person name="DeMaso C."/>
            <person name="Dhargay N."/>
            <person name="Dooley K."/>
            <person name="Dooley E."/>
            <person name="Doricent M."/>
            <person name="Dorje P."/>
            <person name="Dorjee K."/>
            <person name="Dupes A."/>
            <person name="Elong R."/>
            <person name="Falk J."/>
            <person name="Farina A."/>
            <person name="Faro S."/>
            <person name="Ferguson D."/>
            <person name="Fisher S."/>
            <person name="Foley C.D."/>
            <person name="Franke A."/>
            <person name="Friedrich D."/>
            <person name="Gadbois L."/>
            <person name="Gearin G."/>
            <person name="Gearin C.R."/>
            <person name="Giannoukos G."/>
            <person name="Goode T."/>
            <person name="Graham J."/>
            <person name="Grandbois E."/>
            <person name="Grewal S."/>
            <person name="Gyaltsen K."/>
            <person name="Hafez N."/>
            <person name="Hagos B."/>
            <person name="Hall J."/>
            <person name="Henson C."/>
            <person name="Hollinger A."/>
            <person name="Honan T."/>
            <person name="Huard M.D."/>
            <person name="Hughes L."/>
            <person name="Hurhula B."/>
            <person name="Husby M.E."/>
            <person name="Kamat A."/>
            <person name="Kanga B."/>
            <person name="Kashin S."/>
            <person name="Khazanovich D."/>
            <person name="Kisner P."/>
            <person name="Lance K."/>
            <person name="Lara M."/>
            <person name="Lee W."/>
            <person name="Lennon N."/>
            <person name="Letendre F."/>
            <person name="LeVine R."/>
            <person name="Lipovsky A."/>
            <person name="Liu X."/>
            <person name="Liu J."/>
            <person name="Liu S."/>
            <person name="Lokyitsang T."/>
            <person name="Lokyitsang Y."/>
            <person name="Lubonja R."/>
            <person name="Lui A."/>
            <person name="MacDonald P."/>
            <person name="Magnisalis V."/>
            <person name="Maru K."/>
            <person name="Matthews C."/>
            <person name="McCusker W."/>
            <person name="McDonough S."/>
            <person name="Mehta T."/>
            <person name="Meldrim J."/>
            <person name="Meneus L."/>
            <person name="Mihai O."/>
            <person name="Mihalev A."/>
            <person name="Mihova T."/>
            <person name="Mittelman R."/>
            <person name="Mlenga V."/>
            <person name="Montmayeur A."/>
            <person name="Mulrain L."/>
            <person name="Navidi A."/>
            <person name="Naylor J."/>
            <person name="Negash T."/>
            <person name="Nguyen T."/>
            <person name="Nguyen N."/>
            <person name="Nicol R."/>
            <person name="Norbu C."/>
            <person name="Norbu N."/>
            <person name="Novod N."/>
            <person name="O'Neill B."/>
            <person name="Osman S."/>
            <person name="Markiewicz E."/>
            <person name="Oyono O.L."/>
            <person name="Patti C."/>
            <person name="Phunkhang P."/>
            <person name="Pierre F."/>
            <person name="Priest M."/>
            <person name="Raghuraman S."/>
            <person name="Rege F."/>
            <person name="Reyes R."/>
            <person name="Rise C."/>
            <person name="Rogov P."/>
            <person name="Ross K."/>
            <person name="Ryan E."/>
            <person name="Settipalli S."/>
            <person name="Shea T."/>
            <person name="Sherpa N."/>
            <person name="Shi L."/>
            <person name="Shih D."/>
            <person name="Sparrow T."/>
            <person name="Spaulding J."/>
            <person name="Stalker J."/>
            <person name="Stange-Thomann N."/>
            <person name="Stavropoulos S."/>
            <person name="Stone C."/>
            <person name="Strader C."/>
            <person name="Tesfaye S."/>
            <person name="Thomson T."/>
            <person name="Thoulutsang Y."/>
            <person name="Thoulutsang D."/>
            <person name="Topham K."/>
            <person name="Topping I."/>
            <person name="Tsamla T."/>
            <person name="Vassiliev H."/>
            <person name="Vo A."/>
            <person name="Wangchuk T."/>
            <person name="Wangdi T."/>
            <person name="Weiand M."/>
            <person name="Wilkinson J."/>
            <person name="Wilson A."/>
            <person name="Yadav S."/>
            <person name="Young G."/>
            <person name="Yu Q."/>
            <person name="Zembek L."/>
            <person name="Zhong D."/>
            <person name="Zimmer A."/>
            <person name="Zwirko Z."/>
            <person name="Jaffe D.B."/>
            <person name="Alvarez P."/>
            <person name="Brockman W."/>
            <person name="Butler J."/>
            <person name="Chin C."/>
            <person name="Gnerre S."/>
            <person name="Grabherr M."/>
            <person name="Kleber M."/>
            <person name="Mauceli E."/>
            <person name="MacCallum I."/>
        </authorList>
    </citation>
    <scope>NUCLEOTIDE SEQUENCE [LARGE SCALE GENOMIC DNA]</scope>
    <source>
        <strain evidence="3">white501</strain>
    </source>
</reference>
<gene>
    <name evidence="2" type="primary">Dsim\GD13861</name>
    <name evidence="2" type="ORF">Dsim_GD13861</name>
</gene>
<dbReference type="Pfam" id="PF05306">
    <property type="entry name" value="DUF733"/>
    <property type="match status" value="1"/>
</dbReference>
<dbReference type="PhylomeDB" id="B4QR22"/>
<keyword evidence="3" id="KW-1185">Reference proteome</keyword>
<dbReference type="OMA" id="KNVEYMR"/>
<dbReference type="Proteomes" id="UP000000304">
    <property type="component" value="Chromosome 3L"/>
</dbReference>
<organism evidence="2 3">
    <name type="scientific">Drosophila simulans</name>
    <name type="common">Fruit fly</name>
    <dbReference type="NCBI Taxonomy" id="7240"/>
    <lineage>
        <taxon>Eukaryota</taxon>
        <taxon>Metazoa</taxon>
        <taxon>Ecdysozoa</taxon>
        <taxon>Arthropoda</taxon>
        <taxon>Hexapoda</taxon>
        <taxon>Insecta</taxon>
        <taxon>Pterygota</taxon>
        <taxon>Neoptera</taxon>
        <taxon>Endopterygota</taxon>
        <taxon>Diptera</taxon>
        <taxon>Brachycera</taxon>
        <taxon>Muscomorpha</taxon>
        <taxon>Ephydroidea</taxon>
        <taxon>Drosophilidae</taxon>
        <taxon>Drosophila</taxon>
        <taxon>Sophophora</taxon>
    </lineage>
</organism>
<dbReference type="AlphaFoldDB" id="B4QR22"/>
<accession>B4QR22</accession>
<dbReference type="OrthoDB" id="7849330at2759"/>
<dbReference type="EMBL" id="CM000363">
    <property type="protein sequence ID" value="EDX09259.1"/>
    <property type="molecule type" value="Genomic_DNA"/>
</dbReference>
<evidence type="ECO:0000313" key="3">
    <source>
        <dbReference type="Proteomes" id="UP000000304"/>
    </source>
</evidence>
<evidence type="ECO:0000313" key="2">
    <source>
        <dbReference type="EMBL" id="EDX09259.1"/>
    </source>
</evidence>
<dbReference type="InterPro" id="IPR007970">
    <property type="entry name" value="DUF733"/>
</dbReference>
<evidence type="ECO:0000256" key="1">
    <source>
        <dbReference type="SAM" id="MobiDB-lite"/>
    </source>
</evidence>
<dbReference type="STRING" id="7240.B4QR22"/>
<feature type="region of interest" description="Disordered" evidence="1">
    <location>
        <begin position="15"/>
        <end position="34"/>
    </location>
</feature>
<sequence length="146" mass="17087">MPRYQKLINECDSKSATNAGQQEQQHRYQQQPNGTPNVGYHLYLYRQQLSQKNVEYMRLSKAKYFITDTLLAKTVKNLKGCSVDELKTVNHQIVFRHKLRRQIQRLRKLRSLGIKNANPKMETVATYSSLDNDMDVDRSNLNVTIK</sequence>
<dbReference type="HOGENOM" id="CLU_1983903_0_0_1"/>
<name>B4QR22_DROSI</name>
<protein>
    <submittedName>
        <fullName evidence="2">GD13861</fullName>
    </submittedName>
</protein>
<feature type="compositionally biased region" description="Low complexity" evidence="1">
    <location>
        <begin position="21"/>
        <end position="31"/>
    </location>
</feature>
<proteinExistence type="predicted"/>